<dbReference type="SMART" id="SM00812">
    <property type="entry name" value="Alpha_L_fucos"/>
    <property type="match status" value="1"/>
</dbReference>
<dbReference type="Gene3D" id="3.20.20.80">
    <property type="entry name" value="Glycosidases"/>
    <property type="match status" value="1"/>
</dbReference>
<evidence type="ECO:0000256" key="3">
    <source>
        <dbReference type="ARBA" id="ARBA00012662"/>
    </source>
</evidence>
<keyword evidence="5" id="KW-0378">Hydrolase</keyword>
<dbReference type="InterPro" id="IPR031919">
    <property type="entry name" value="Fucosidase_C"/>
</dbReference>
<accession>A0ABV6M4G5</accession>
<dbReference type="InterPro" id="IPR011024">
    <property type="entry name" value="G_crystallin-like"/>
</dbReference>
<evidence type="ECO:0000256" key="2">
    <source>
        <dbReference type="ARBA" id="ARBA00007951"/>
    </source>
</evidence>
<evidence type="ECO:0000259" key="7">
    <source>
        <dbReference type="SMART" id="SM00458"/>
    </source>
</evidence>
<dbReference type="SUPFAM" id="SSF49695">
    <property type="entry name" value="gamma-Crystallin-like"/>
    <property type="match status" value="1"/>
</dbReference>
<dbReference type="InterPro" id="IPR000772">
    <property type="entry name" value="Ricin_B_lectin"/>
</dbReference>
<evidence type="ECO:0000313" key="8">
    <source>
        <dbReference type="EMBL" id="MFC0529338.1"/>
    </source>
</evidence>
<keyword evidence="9" id="KW-1185">Reference proteome</keyword>
<evidence type="ECO:0000256" key="4">
    <source>
        <dbReference type="ARBA" id="ARBA00022729"/>
    </source>
</evidence>
<dbReference type="InterPro" id="IPR017853">
    <property type="entry name" value="GH"/>
</dbReference>
<dbReference type="Gene3D" id="2.80.10.50">
    <property type="match status" value="2"/>
</dbReference>
<dbReference type="EMBL" id="JBHLUH010000030">
    <property type="protein sequence ID" value="MFC0529338.1"/>
    <property type="molecule type" value="Genomic_DNA"/>
</dbReference>
<dbReference type="SUPFAM" id="SSF50370">
    <property type="entry name" value="Ricin B-like lectins"/>
    <property type="match status" value="2"/>
</dbReference>
<dbReference type="PANTHER" id="PTHR10030:SF37">
    <property type="entry name" value="ALPHA-L-FUCOSIDASE-RELATED"/>
    <property type="match status" value="1"/>
</dbReference>
<dbReference type="Pfam" id="PF14200">
    <property type="entry name" value="RicinB_lectin_2"/>
    <property type="match status" value="3"/>
</dbReference>
<comment type="function">
    <text evidence="1">Alpha-L-fucosidase is responsible for hydrolyzing the alpha-1,6-linked fucose joined to the reducing-end N-acetylglucosamine of the carbohydrate moieties of glycoproteins.</text>
</comment>
<dbReference type="Proteomes" id="UP001589867">
    <property type="component" value="Unassembled WGS sequence"/>
</dbReference>
<dbReference type="RefSeq" id="WP_377251987.1">
    <property type="nucleotide sequence ID" value="NZ_JBHLUH010000030.1"/>
</dbReference>
<dbReference type="SMART" id="SM00458">
    <property type="entry name" value="RICIN"/>
    <property type="match status" value="2"/>
</dbReference>
<evidence type="ECO:0000256" key="6">
    <source>
        <dbReference type="ARBA" id="ARBA00023295"/>
    </source>
</evidence>
<protein>
    <recommendedName>
        <fullName evidence="3">alpha-L-fucosidase</fullName>
        <ecNumber evidence="3">3.2.1.51</ecNumber>
    </recommendedName>
</protein>
<evidence type="ECO:0000313" key="9">
    <source>
        <dbReference type="Proteomes" id="UP001589867"/>
    </source>
</evidence>
<dbReference type="InterPro" id="IPR000933">
    <property type="entry name" value="Glyco_hydro_29"/>
</dbReference>
<feature type="domain" description="Ricin B lectin" evidence="7">
    <location>
        <begin position="589"/>
        <end position="720"/>
    </location>
</feature>
<dbReference type="Gene3D" id="2.60.20.10">
    <property type="entry name" value="Crystallins"/>
    <property type="match status" value="1"/>
</dbReference>
<dbReference type="PROSITE" id="PS50231">
    <property type="entry name" value="RICIN_B_LECTIN"/>
    <property type="match status" value="1"/>
</dbReference>
<comment type="caution">
    <text evidence="8">The sequence shown here is derived from an EMBL/GenBank/DDBJ whole genome shotgun (WGS) entry which is preliminary data.</text>
</comment>
<dbReference type="PRINTS" id="PR00741">
    <property type="entry name" value="GLHYDRLASE29"/>
</dbReference>
<dbReference type="SUPFAM" id="SSF51445">
    <property type="entry name" value="(Trans)glycosidases"/>
    <property type="match status" value="1"/>
</dbReference>
<dbReference type="InterPro" id="IPR016286">
    <property type="entry name" value="FUC_metazoa-typ"/>
</dbReference>
<evidence type="ECO:0000256" key="1">
    <source>
        <dbReference type="ARBA" id="ARBA00004071"/>
    </source>
</evidence>
<dbReference type="InterPro" id="IPR035992">
    <property type="entry name" value="Ricin_B-like_lectins"/>
</dbReference>
<dbReference type="PANTHER" id="PTHR10030">
    <property type="entry name" value="ALPHA-L-FUCOSIDASE"/>
    <property type="match status" value="1"/>
</dbReference>
<dbReference type="Pfam" id="PF16757">
    <property type="entry name" value="Fucosidase_C"/>
    <property type="match status" value="1"/>
</dbReference>
<dbReference type="InterPro" id="IPR013780">
    <property type="entry name" value="Glyco_hydro_b"/>
</dbReference>
<proteinExistence type="inferred from homology"/>
<name>A0ABV6M4G5_9ACTN</name>
<dbReference type="InterPro" id="IPR057739">
    <property type="entry name" value="Glyco_hydro_29_N"/>
</dbReference>
<dbReference type="Gene3D" id="2.60.40.1180">
    <property type="entry name" value="Golgi alpha-mannosidase II"/>
    <property type="match status" value="1"/>
</dbReference>
<organism evidence="8 9">
    <name type="scientific">Phytohabitans kaempferiae</name>
    <dbReference type="NCBI Taxonomy" id="1620943"/>
    <lineage>
        <taxon>Bacteria</taxon>
        <taxon>Bacillati</taxon>
        <taxon>Actinomycetota</taxon>
        <taxon>Actinomycetes</taxon>
        <taxon>Micromonosporales</taxon>
        <taxon>Micromonosporaceae</taxon>
    </lineage>
</organism>
<dbReference type="CDD" id="cd00161">
    <property type="entry name" value="beta-trefoil_Ricin-like"/>
    <property type="match status" value="2"/>
</dbReference>
<dbReference type="EC" id="3.2.1.51" evidence="3"/>
<keyword evidence="6" id="KW-0326">Glycosidase</keyword>
<feature type="domain" description="Ricin B lectin" evidence="7">
    <location>
        <begin position="729"/>
        <end position="860"/>
    </location>
</feature>
<reference evidence="8 9" key="1">
    <citation type="submission" date="2024-09" db="EMBL/GenBank/DDBJ databases">
        <authorList>
            <person name="Sun Q."/>
            <person name="Mori K."/>
        </authorList>
    </citation>
    <scope>NUCLEOTIDE SEQUENCE [LARGE SCALE GENOMIC DNA]</scope>
    <source>
        <strain evidence="8 9">TBRC 3947</strain>
    </source>
</reference>
<gene>
    <name evidence="8" type="ORF">ACFFIA_16925</name>
</gene>
<keyword evidence="4" id="KW-0732">Signal</keyword>
<dbReference type="Pfam" id="PF01120">
    <property type="entry name" value="Alpha_L_fucos"/>
    <property type="match status" value="1"/>
</dbReference>
<comment type="similarity">
    <text evidence="2">Belongs to the glycosyl hydrolase 29 family.</text>
</comment>
<sequence length="863" mass="94536">MTYEPTWESVDRHVASPEWFKDAKFGIYWHWGAFTTPQYGHEWYGREMYVDGSNINNHHKATYGDPRTEFGYDKFIDGGIDKAGNHVQFKPVLKSQGGKFDPDEWARLFKSAGAKFGGPVAEHHDGYSMWDSAVNEWNSVDRGPRLDLLKLFADAVRKQDMKLLVAMHQSFNHNGFFRFVPQQTDPSLRKLYGQLPRAEADQLWFDKQKEVIDQAQPDIIWNDFALDSPGYCHGDPGPCAIAEQQRLNYLAYYFNKGEEWGKEVVTTYKHFDRGFHNASAVEDWERGGPADLVRPYWLTDDAISSSSWSYTNGIGYYSSQQMIHALIDRVSKNGNMLLNVSPTLEGEIPQGQRDVLHDIGTYLNRYGESIYSTRAWDIYGEGPTRMGGGSFTGPRTGTNTDIRFTRNKKDDVLYATVLGWPGDNQTLNITSLGSDTTNLADLKKVELLGGGRDKHVDLTKKTRQDPDGLKVTMPALRPVASPAYVLKLTFKQGIPTPRPTADAASVYEKKDFRGVSALLSPGDYDSAALAELGVDTSKLASLSVGAGTQLQLYPQDDFGGTPVAYTGAVESLPKKLKVGSIRVTRDVSKPFLLTNVTNSLALDTDSGADGATVKQHVPTGGAEQEWKLTEKATGFYEIANPSTGLVIDGLGLGSGSQVQQKVATGADSQLWRLARVDAGTYNLVNKRTGLALDSGGNVTTGSALKQWNLDSSTNLRWVLTAIASSPSPERSLVIRNQTNSLAVDADGATTSGTPVRQFAVDGTADQAWWFVHQGGGYYLLRNGNGLVIDGVGLGSGTQVQQTTATGANSQQWQLRSVGSGRFNVVNRATGLALDSRNLAAGTELTQRTVDTNTNLRWTLTATG</sequence>
<evidence type="ECO:0000256" key="5">
    <source>
        <dbReference type="ARBA" id="ARBA00022801"/>
    </source>
</evidence>